<feature type="compositionally biased region" description="Basic and acidic residues" evidence="2">
    <location>
        <begin position="154"/>
        <end position="165"/>
    </location>
</feature>
<gene>
    <name evidence="3" type="ORF">TGCOUG_238410</name>
</gene>
<feature type="compositionally biased region" description="Basic and acidic residues" evidence="2">
    <location>
        <begin position="706"/>
        <end position="724"/>
    </location>
</feature>
<feature type="region of interest" description="Disordered" evidence="2">
    <location>
        <begin position="604"/>
        <end position="629"/>
    </location>
</feature>
<feature type="region of interest" description="Disordered" evidence="2">
    <location>
        <begin position="1595"/>
        <end position="1622"/>
    </location>
</feature>
<feature type="compositionally biased region" description="Polar residues" evidence="2">
    <location>
        <begin position="934"/>
        <end position="943"/>
    </location>
</feature>
<feature type="compositionally biased region" description="Acidic residues" evidence="2">
    <location>
        <begin position="680"/>
        <end position="689"/>
    </location>
</feature>
<feature type="compositionally biased region" description="Basic and acidic residues" evidence="2">
    <location>
        <begin position="658"/>
        <end position="679"/>
    </location>
</feature>
<feature type="compositionally biased region" description="Basic residues" evidence="2">
    <location>
        <begin position="1110"/>
        <end position="1132"/>
    </location>
</feature>
<reference evidence="3 4" key="1">
    <citation type="journal article" date="2016" name="Nat. Commun.">
        <title>Local admixture of amplified and diversified secreted pathogenesis determinants shapes mosaic Toxoplasma gondii genomes.</title>
        <authorList>
            <person name="Lorenzi H."/>
            <person name="Khan A."/>
            <person name="Behnke M.S."/>
            <person name="Namasivayam S."/>
            <person name="Swapna L.S."/>
            <person name="Hadjithomas M."/>
            <person name="Karamycheva S."/>
            <person name="Pinney D."/>
            <person name="Brunk B.P."/>
            <person name="Ajioka J.W."/>
            <person name="Ajzenberg D."/>
            <person name="Boothroyd J.C."/>
            <person name="Boyle J.P."/>
            <person name="Darde M.L."/>
            <person name="Diaz-Miranda M.A."/>
            <person name="Dubey J.P."/>
            <person name="Fritz H.M."/>
            <person name="Gennari S.M."/>
            <person name="Gregory B.D."/>
            <person name="Kim K."/>
            <person name="Saeij J.P."/>
            <person name="Su C."/>
            <person name="White M.W."/>
            <person name="Zhu X.Q."/>
            <person name="Howe D.K."/>
            <person name="Rosenthal B.M."/>
            <person name="Grigg M.E."/>
            <person name="Parkinson J."/>
            <person name="Liu L."/>
            <person name="Kissinger J.C."/>
            <person name="Roos D.S."/>
            <person name="Sibley L.D."/>
        </authorList>
    </citation>
    <scope>NUCLEOTIDE SEQUENCE [LARGE SCALE GENOMIC DNA]</scope>
    <source>
        <strain evidence="3 4">COUG</strain>
    </source>
</reference>
<feature type="compositionally biased region" description="Basic and acidic residues" evidence="2">
    <location>
        <begin position="1430"/>
        <end position="1457"/>
    </location>
</feature>
<evidence type="ECO:0000313" key="4">
    <source>
        <dbReference type="Proteomes" id="UP000236343"/>
    </source>
</evidence>
<feature type="region of interest" description="Disordered" evidence="2">
    <location>
        <begin position="1333"/>
        <end position="1466"/>
    </location>
</feature>
<feature type="compositionally biased region" description="Basic and acidic residues" evidence="2">
    <location>
        <begin position="1012"/>
        <end position="1024"/>
    </location>
</feature>
<evidence type="ECO:0000256" key="2">
    <source>
        <dbReference type="SAM" id="MobiDB-lite"/>
    </source>
</evidence>
<keyword evidence="1" id="KW-0479">Metal-binding</keyword>
<feature type="compositionally biased region" description="Low complexity" evidence="2">
    <location>
        <begin position="913"/>
        <end position="932"/>
    </location>
</feature>
<evidence type="ECO:0000313" key="3">
    <source>
        <dbReference type="EMBL" id="PIL96473.1"/>
    </source>
</evidence>
<feature type="region of interest" description="Disordered" evidence="2">
    <location>
        <begin position="426"/>
        <end position="559"/>
    </location>
</feature>
<protein>
    <submittedName>
        <fullName evidence="3">Uncharacterized protein</fullName>
    </submittedName>
</protein>
<feature type="compositionally biased region" description="Basic and acidic residues" evidence="2">
    <location>
        <begin position="619"/>
        <end position="629"/>
    </location>
</feature>
<feature type="region of interest" description="Disordered" evidence="2">
    <location>
        <begin position="656"/>
        <end position="819"/>
    </location>
</feature>
<feature type="region of interest" description="Disordered" evidence="2">
    <location>
        <begin position="1185"/>
        <end position="1307"/>
    </location>
</feature>
<feature type="region of interest" description="Disordered" evidence="2">
    <location>
        <begin position="19"/>
        <end position="88"/>
    </location>
</feature>
<feature type="compositionally biased region" description="Basic and acidic residues" evidence="2">
    <location>
        <begin position="1076"/>
        <end position="1097"/>
    </location>
</feature>
<feature type="compositionally biased region" description="Polar residues" evidence="2">
    <location>
        <begin position="1540"/>
        <end position="1560"/>
    </location>
</feature>
<dbReference type="EMBL" id="AGQR02003571">
    <property type="protein sequence ID" value="PIL96473.1"/>
    <property type="molecule type" value="Genomic_DNA"/>
</dbReference>
<feature type="region of interest" description="Disordered" evidence="2">
    <location>
        <begin position="146"/>
        <end position="178"/>
    </location>
</feature>
<name>A0A2G8XN78_TOXGO</name>
<organism evidence="3 4">
    <name type="scientific">Toxoplasma gondii COUG</name>
    <dbReference type="NCBI Taxonomy" id="1074873"/>
    <lineage>
        <taxon>Eukaryota</taxon>
        <taxon>Sar</taxon>
        <taxon>Alveolata</taxon>
        <taxon>Apicomplexa</taxon>
        <taxon>Conoidasida</taxon>
        <taxon>Coccidia</taxon>
        <taxon>Eucoccidiorida</taxon>
        <taxon>Eimeriorina</taxon>
        <taxon>Sarcocystidae</taxon>
        <taxon>Toxoplasma</taxon>
    </lineage>
</organism>
<feature type="compositionally biased region" description="Basic and acidic residues" evidence="2">
    <location>
        <begin position="732"/>
        <end position="797"/>
    </location>
</feature>
<feature type="compositionally biased region" description="Low complexity" evidence="2">
    <location>
        <begin position="22"/>
        <end position="68"/>
    </location>
</feature>
<feature type="compositionally biased region" description="Basic and acidic residues" evidence="2">
    <location>
        <begin position="1033"/>
        <end position="1056"/>
    </location>
</feature>
<dbReference type="Proteomes" id="UP000236343">
    <property type="component" value="Unassembled WGS sequence"/>
</dbReference>
<feature type="compositionally biased region" description="Basic and acidic residues" evidence="2">
    <location>
        <begin position="253"/>
        <end position="311"/>
    </location>
</feature>
<dbReference type="PROSITE" id="PS00202">
    <property type="entry name" value="RUBREDOXIN"/>
    <property type="match status" value="1"/>
</dbReference>
<feature type="compositionally biased region" description="Basic and acidic residues" evidence="2">
    <location>
        <begin position="428"/>
        <end position="485"/>
    </location>
</feature>
<feature type="compositionally biased region" description="Basic and acidic residues" evidence="2">
    <location>
        <begin position="72"/>
        <end position="88"/>
    </location>
</feature>
<dbReference type="GO" id="GO:0046872">
    <property type="term" value="F:metal ion binding"/>
    <property type="evidence" value="ECO:0007669"/>
    <property type="project" value="UniProtKB-KW"/>
</dbReference>
<feature type="compositionally biased region" description="Basic and acidic residues" evidence="2">
    <location>
        <begin position="1341"/>
        <end position="1378"/>
    </location>
</feature>
<comment type="caution">
    <text evidence="3">The sequence shown here is derived from an EMBL/GenBank/DDBJ whole genome shotgun (WGS) entry which is preliminary data.</text>
</comment>
<feature type="compositionally biased region" description="Basic and acidic residues" evidence="2">
    <location>
        <begin position="1203"/>
        <end position="1286"/>
    </location>
</feature>
<dbReference type="InterPro" id="IPR018527">
    <property type="entry name" value="Rubredoxin_Fe_BS"/>
</dbReference>
<feature type="compositionally biased region" description="Basic and acidic residues" evidence="2">
    <location>
        <begin position="1529"/>
        <end position="1538"/>
    </location>
</feature>
<feature type="region of interest" description="Disordered" evidence="2">
    <location>
        <begin position="864"/>
        <end position="1132"/>
    </location>
</feature>
<proteinExistence type="predicted"/>
<feature type="compositionally biased region" description="Basic and acidic residues" evidence="2">
    <location>
        <begin position="1293"/>
        <end position="1307"/>
    </location>
</feature>
<feature type="compositionally biased region" description="Acidic residues" evidence="2">
    <location>
        <begin position="523"/>
        <end position="534"/>
    </location>
</feature>
<evidence type="ECO:0000256" key="1">
    <source>
        <dbReference type="ARBA" id="ARBA00022723"/>
    </source>
</evidence>
<feature type="compositionally biased region" description="Basic and acidic residues" evidence="2">
    <location>
        <begin position="513"/>
        <end position="522"/>
    </location>
</feature>
<feature type="compositionally biased region" description="Basic and acidic residues" evidence="2">
    <location>
        <begin position="229"/>
        <end position="245"/>
    </location>
</feature>
<accession>A0A2G8XN78</accession>
<feature type="compositionally biased region" description="Basic and acidic residues" evidence="2">
    <location>
        <begin position="983"/>
        <end position="992"/>
    </location>
</feature>
<feature type="region of interest" description="Disordered" evidence="2">
    <location>
        <begin position="229"/>
        <end position="367"/>
    </location>
</feature>
<sequence length="1750" mass="196876">MYCQRGNLSVLLREGTQQDGLLPSSSSFFSSSSSSSSSSSLSSSSSSSSFSSSVSSGFPSPPSVLLSGAGMRQRETLLREEQRSESEKIEEGIAYERLRVLCEKLALLSTSFPRTSGRTASLQQPREEDLTQPQASTFLAFEESAGGRRQGKAFLEKERPGRPRESNSVSQGDGAVEDAAKEGRRIEIVNCAFSLHALEAWVPQPSPCCAAAAAVGAWNAVQQLVFSRERSEHGERRQTNRKSEEAGPGEWAESERQARKEEKNGGRKEEVHQTGKEGATGERSGDEDAEKTEAVEVESGERDGNREDKSGEGNGRQVTQQEKENFSRENTGNHRAGTTEERRENEEAAESSIGAFPSVSSRSAESLETGLKSLLSDASGARRAMRFRLLSLISSASEMKDRRKREKAREELIQLEEEVLGKLFAAEMEAKNEEGRTRQDQQQKTQSEEKEFERRTEEERVNPKRQKEGEEEEGKTREKKRECGCRRGSTSEDTQVKPTGEEKSNTGETDGQEEGKKHWQEKEESEEDNDEGSDEERKNPKGSETGRQQTLECLTVDATDRDTKRKRNKALLVRLLRGSLASFFPSSIDDKDSDNNLPQQLWCRDEKVQTDNGTGADAIFERETPTNESVEIKREWKTSAEILACSTACSRLLGAVRTRLDLPEEKKSGERGDTAGREEETGEREEDDREDRRGGTNTESVGRTKRKEEAERRSRGDKGERRNEEEGEQEGEDTRERERQNGEHREGEEEGRDSCVREKRVAEKKEMESTRNVESEGSDKQHEEEKRSIFHRQELPKRSSQSQSAVSSPHKSVSSGLPWNESWSVRRRLAFSLWHLSASETSQCETKNAEKLVAFSAPRQAMLTREAERERELQAPPNTRGGLEGTPPFSCASSRPLASSAPSVSWTPPDAGSSLSRVVPCSPSSSGSPPLSNLCMQLPNSSRIHLPLSRLSPQGGASEESAGTQKAAGVSTSEAASWVLERAATKEVSRRKESARRKSVCPSEAETPQDQEGVKEDAPGREEGQGEEVGEGAAERQEEKKGAGEDARTCPEERRLGRVSQEGQGQANEACGVESDGEREAEREEERKAIEERDPRTEQGPTRVSGGRVACRRRASSRKRRENKSRHGLAFHRKVMSGLEMLLQRGQAEKRLTFARPSTRHVGNKQLLEAFVAIEKKRHWCRGVARAAERRERSSDEEEPEEQAARQEREGQRRERRGDREVKEAAEREGEEAPHGEKAEGETAAFEGREREKEGKEGDGETERNEETESVEKVLDRDRLVSREDGALSLGGGHDEGVEAKREEKERDEHEWLASTWVCPLCDHGVRAFALMGGPGTRSKWIVEKPKRNHERQNREEREKRTELEWIEEQEKRVREEQETQAAKGNWKVLERGLAKEEKEEGVRHNNARRLEMQTERRDSDQEESTTETGDGRAQRRKDEDGRAGTETETEREKTEKVDEEIDEAASEKDWKRFREAFEEKDSALVLHLQNHYALVFGLREVCEVESERKAGTEETVLGRLPARRSRSRSQEKSHDQDLTAGQSQLPGANPEATTHTRFSGGTLKMQNLYDPPYVRNGVYFSSYAFAVSAADARTEHPSRDSDRSVCSPEKHASSRLEAGADGRRRDRVFAVTLEQPETRGMRQFSLESRRRLSPEGGEDGFLRVAKETRNEVDRRRRLRKRDVLTARRGQAPSAWISFEELRGLMLRWKGYRVLQMQRCSFSQDATTREGNLAQRACRKSKATATNFTI</sequence>
<feature type="compositionally biased region" description="Basic and acidic residues" evidence="2">
    <location>
        <begin position="337"/>
        <end position="346"/>
    </location>
</feature>
<dbReference type="VEuPathDB" id="ToxoDB:TGCOUG_238410"/>
<feature type="region of interest" description="Disordered" evidence="2">
    <location>
        <begin position="1508"/>
        <end position="1567"/>
    </location>
</feature>
<feature type="compositionally biased region" description="Low complexity" evidence="2">
    <location>
        <begin position="890"/>
        <end position="905"/>
    </location>
</feature>
<feature type="compositionally biased region" description="Basic and acidic residues" evidence="2">
    <location>
        <begin position="1389"/>
        <end position="1420"/>
    </location>
</feature>
<feature type="compositionally biased region" description="Low complexity" evidence="2">
    <location>
        <begin position="798"/>
        <end position="815"/>
    </location>
</feature>